<evidence type="ECO:0000256" key="16">
    <source>
        <dbReference type="SAM" id="MobiDB-lite"/>
    </source>
</evidence>
<dbReference type="PROSITE" id="PS51194">
    <property type="entry name" value="HELICASE_CTER"/>
    <property type="match status" value="1"/>
</dbReference>
<evidence type="ECO:0000256" key="13">
    <source>
        <dbReference type="ARBA" id="ARBA00034808"/>
    </source>
</evidence>
<evidence type="ECO:0000259" key="17">
    <source>
        <dbReference type="PROSITE" id="PS51192"/>
    </source>
</evidence>
<dbReference type="EMBL" id="MHQO01000024">
    <property type="protein sequence ID" value="OHA06760.1"/>
    <property type="molecule type" value="Genomic_DNA"/>
</dbReference>
<evidence type="ECO:0000256" key="6">
    <source>
        <dbReference type="ARBA" id="ARBA00022806"/>
    </source>
</evidence>
<dbReference type="GO" id="GO:0016887">
    <property type="term" value="F:ATP hydrolysis activity"/>
    <property type="evidence" value="ECO:0007669"/>
    <property type="project" value="RHEA"/>
</dbReference>
<dbReference type="AlphaFoldDB" id="A0A1G2L5C0"/>
<dbReference type="Pfam" id="PF00270">
    <property type="entry name" value="DEAD"/>
    <property type="match status" value="1"/>
</dbReference>
<keyword evidence="7 15" id="KW-0067">ATP-binding</keyword>
<dbReference type="NCBIfam" id="NF008168">
    <property type="entry name" value="PRK10917.2-2"/>
    <property type="match status" value="1"/>
</dbReference>
<dbReference type="GO" id="GO:0006310">
    <property type="term" value="P:DNA recombination"/>
    <property type="evidence" value="ECO:0007669"/>
    <property type="project" value="UniProtKB-UniRule"/>
</dbReference>
<dbReference type="NCBIfam" id="TIGR00643">
    <property type="entry name" value="recG"/>
    <property type="match status" value="1"/>
</dbReference>
<evidence type="ECO:0000313" key="20">
    <source>
        <dbReference type="Proteomes" id="UP000177982"/>
    </source>
</evidence>
<dbReference type="Proteomes" id="UP000177982">
    <property type="component" value="Unassembled WGS sequence"/>
</dbReference>
<dbReference type="InterPro" id="IPR014001">
    <property type="entry name" value="Helicase_ATP-bd"/>
</dbReference>
<evidence type="ECO:0000313" key="19">
    <source>
        <dbReference type="EMBL" id="OHA06760.1"/>
    </source>
</evidence>
<sequence length="754" mass="85867">MSLDGPIENATRITPVKKRALYKLGLRTVRDMLYYFPFRYVDFACAKKITDLVAGELASVIGELTHVDAEKTWKKKMNLAEGTVRDDTGAISVVWFNQPYIARVLKPGTHIMVSGRVSIRRGEKYFANPKWEIINNPQPSVYNMRQSTLVPVYSETYGVSSEWIRWQIKKVLNEIRDIPELIPPDILKKYHLPGIRQAIRAAHSPKNLAEAEVAKKRFSFEEIFFIQLDRQKEKKKNKENRGAAIRPDESLVREFKTSLPFSLTSAQERVLQNIFEDFEKPYPMSRLLEGDVGSGKTVIAAFAALAAVKSGYQAALMAPTEILARQHFEEFMRRLKGFRISVALLTSAESKKFPSKISFQKTADISKNQLLKYVASGDIQILIGTHALIQDRVRFKKLGFVVIDEQHRFGTEQRARLAKKKKEIESHRDSLKLLKKSQIGYMTAAPHLLSMTATPIPRTLALTVHGDLDLSVLDEMPPGRKKIITHVVSPKDREKTYEFIRSEIEKGRQTFVVCPRIEPTTNPSTRLGVSNQPLDAARGEQSTTNSSNFTDRRQRLKLSEMKAVKEEFKKLNEHVFPEFNIAMLHGKLKPKEKEHIMNDFKSGNIRILVSTSVIEVGVDVPNATIMMIEGGERFGLAQLHQFRGRVGRGEHQSYCFVFTDKTTAKIQDRLKALQESKNGFELAEYDLMFRGPGELSGKNQWGMTDTGMDALKNIKMVEAARAEAERMIGEDPELKKYPLLKKRVEELSQKIHFE</sequence>
<feature type="domain" description="Helicase C-terminal" evidence="18">
    <location>
        <begin position="529"/>
        <end position="688"/>
    </location>
</feature>
<comment type="function">
    <text evidence="15">Plays a critical role in recombination and DNA repair. Helps process Holliday junction intermediates to mature products by catalyzing branch migration. Has replication fork regression activity, unwinds stalled or blocked replication forks to make a HJ that can be resolved. Has a DNA unwinding activity characteristic of a DNA helicase with 3'-5' polarity.</text>
</comment>
<evidence type="ECO:0000256" key="9">
    <source>
        <dbReference type="ARBA" id="ARBA00023172"/>
    </source>
</evidence>
<evidence type="ECO:0000256" key="7">
    <source>
        <dbReference type="ARBA" id="ARBA00022840"/>
    </source>
</evidence>
<keyword evidence="5 15" id="KW-0378">Hydrolase</keyword>
<keyword evidence="10 15" id="KW-0234">DNA repair</keyword>
<dbReference type="InterPro" id="IPR047112">
    <property type="entry name" value="RecG/Mfd"/>
</dbReference>
<dbReference type="InterPro" id="IPR001650">
    <property type="entry name" value="Helicase_C-like"/>
</dbReference>
<evidence type="ECO:0000256" key="14">
    <source>
        <dbReference type="ARBA" id="ARBA00048988"/>
    </source>
</evidence>
<dbReference type="InterPro" id="IPR045562">
    <property type="entry name" value="RecG_dom3_C"/>
</dbReference>
<evidence type="ECO:0000256" key="10">
    <source>
        <dbReference type="ARBA" id="ARBA00023204"/>
    </source>
</evidence>
<dbReference type="EC" id="5.6.2.4" evidence="13 15"/>
<dbReference type="PANTHER" id="PTHR47964">
    <property type="entry name" value="ATP-DEPENDENT DNA HELICASE HOMOLOG RECG, CHLOROPLASTIC"/>
    <property type="match status" value="1"/>
</dbReference>
<dbReference type="CDD" id="cd04488">
    <property type="entry name" value="RecG_wedge_OBF"/>
    <property type="match status" value="1"/>
</dbReference>
<dbReference type="Gene3D" id="3.40.50.300">
    <property type="entry name" value="P-loop containing nucleotide triphosphate hydrolases"/>
    <property type="match status" value="2"/>
</dbReference>
<feature type="compositionally biased region" description="Polar residues" evidence="16">
    <location>
        <begin position="522"/>
        <end position="533"/>
    </location>
</feature>
<dbReference type="GO" id="GO:0005524">
    <property type="term" value="F:ATP binding"/>
    <property type="evidence" value="ECO:0007669"/>
    <property type="project" value="UniProtKB-KW"/>
</dbReference>
<comment type="catalytic activity">
    <reaction evidence="14 15">
        <text>ATP + H2O = ADP + phosphate + H(+)</text>
        <dbReference type="Rhea" id="RHEA:13065"/>
        <dbReference type="ChEBI" id="CHEBI:15377"/>
        <dbReference type="ChEBI" id="CHEBI:15378"/>
        <dbReference type="ChEBI" id="CHEBI:30616"/>
        <dbReference type="ChEBI" id="CHEBI:43474"/>
        <dbReference type="ChEBI" id="CHEBI:456216"/>
        <dbReference type="EC" id="5.6.2.4"/>
    </reaction>
</comment>
<dbReference type="InterPro" id="IPR011545">
    <property type="entry name" value="DEAD/DEAH_box_helicase_dom"/>
</dbReference>
<comment type="catalytic activity">
    <reaction evidence="12 15">
        <text>Couples ATP hydrolysis with the unwinding of duplex DNA by translocating in the 3'-5' direction.</text>
        <dbReference type="EC" id="5.6.2.4"/>
    </reaction>
</comment>
<dbReference type="SMART" id="SM00487">
    <property type="entry name" value="DEXDc"/>
    <property type="match status" value="1"/>
</dbReference>
<feature type="compositionally biased region" description="Polar residues" evidence="16">
    <location>
        <begin position="540"/>
        <end position="549"/>
    </location>
</feature>
<dbReference type="GO" id="GO:0003677">
    <property type="term" value="F:DNA binding"/>
    <property type="evidence" value="ECO:0007669"/>
    <property type="project" value="UniProtKB-KW"/>
</dbReference>
<dbReference type="InterPro" id="IPR004609">
    <property type="entry name" value="ATP-dep_DNA_helicase_RecG"/>
</dbReference>
<name>A0A1G2L5C0_9BACT</name>
<protein>
    <recommendedName>
        <fullName evidence="2 15">ATP-dependent DNA helicase RecG</fullName>
        <ecNumber evidence="13 15">5.6.2.4</ecNumber>
    </recommendedName>
</protein>
<evidence type="ECO:0000256" key="15">
    <source>
        <dbReference type="RuleBase" id="RU363016"/>
    </source>
</evidence>
<feature type="region of interest" description="Disordered" evidence="16">
    <location>
        <begin position="522"/>
        <end position="551"/>
    </location>
</feature>
<feature type="domain" description="Helicase ATP-binding" evidence="17">
    <location>
        <begin position="277"/>
        <end position="473"/>
    </location>
</feature>
<gene>
    <name evidence="19" type="ORF">A2934_01150</name>
</gene>
<organism evidence="19 20">
    <name type="scientific">Candidatus Sungbacteria bacterium RIFCSPLOWO2_01_FULL_47_10</name>
    <dbReference type="NCBI Taxonomy" id="1802276"/>
    <lineage>
        <taxon>Bacteria</taxon>
        <taxon>Candidatus Sungiibacteriota</taxon>
    </lineage>
</organism>
<dbReference type="GO" id="GO:0043138">
    <property type="term" value="F:3'-5' DNA helicase activity"/>
    <property type="evidence" value="ECO:0007669"/>
    <property type="project" value="UniProtKB-EC"/>
</dbReference>
<evidence type="ECO:0000256" key="8">
    <source>
        <dbReference type="ARBA" id="ARBA00023125"/>
    </source>
</evidence>
<proteinExistence type="inferred from homology"/>
<dbReference type="SUPFAM" id="SSF52540">
    <property type="entry name" value="P-loop containing nucleoside triphosphate hydrolases"/>
    <property type="match status" value="2"/>
</dbReference>
<keyword evidence="4 15" id="KW-0227">DNA damage</keyword>
<dbReference type="SMART" id="SM00490">
    <property type="entry name" value="HELICc"/>
    <property type="match status" value="1"/>
</dbReference>
<keyword evidence="3 15" id="KW-0547">Nucleotide-binding</keyword>
<dbReference type="NCBIfam" id="NF008165">
    <property type="entry name" value="PRK10917.1-3"/>
    <property type="match status" value="1"/>
</dbReference>
<dbReference type="Gene3D" id="2.40.50.140">
    <property type="entry name" value="Nucleic acid-binding proteins"/>
    <property type="match status" value="1"/>
</dbReference>
<evidence type="ECO:0000256" key="11">
    <source>
        <dbReference type="ARBA" id="ARBA00023235"/>
    </source>
</evidence>
<evidence type="ECO:0000259" key="18">
    <source>
        <dbReference type="PROSITE" id="PS51194"/>
    </source>
</evidence>
<dbReference type="CDD" id="cd17992">
    <property type="entry name" value="DEXHc_RecG"/>
    <property type="match status" value="1"/>
</dbReference>
<dbReference type="InterPro" id="IPR033454">
    <property type="entry name" value="RecG_wedge"/>
</dbReference>
<evidence type="ECO:0000256" key="3">
    <source>
        <dbReference type="ARBA" id="ARBA00022741"/>
    </source>
</evidence>
<evidence type="ECO:0000256" key="5">
    <source>
        <dbReference type="ARBA" id="ARBA00022801"/>
    </source>
</evidence>
<dbReference type="PROSITE" id="PS51192">
    <property type="entry name" value="HELICASE_ATP_BIND_1"/>
    <property type="match status" value="1"/>
</dbReference>
<dbReference type="Pfam" id="PF00271">
    <property type="entry name" value="Helicase_C"/>
    <property type="match status" value="1"/>
</dbReference>
<dbReference type="InterPro" id="IPR012340">
    <property type="entry name" value="NA-bd_OB-fold"/>
</dbReference>
<dbReference type="SUPFAM" id="SSF50249">
    <property type="entry name" value="Nucleic acid-binding proteins"/>
    <property type="match status" value="1"/>
</dbReference>
<reference evidence="19 20" key="1">
    <citation type="journal article" date="2016" name="Nat. Commun.">
        <title>Thousands of microbial genomes shed light on interconnected biogeochemical processes in an aquifer system.</title>
        <authorList>
            <person name="Anantharaman K."/>
            <person name="Brown C.T."/>
            <person name="Hug L.A."/>
            <person name="Sharon I."/>
            <person name="Castelle C.J."/>
            <person name="Probst A.J."/>
            <person name="Thomas B.C."/>
            <person name="Singh A."/>
            <person name="Wilkins M.J."/>
            <person name="Karaoz U."/>
            <person name="Brodie E.L."/>
            <person name="Williams K.H."/>
            <person name="Hubbard S.S."/>
            <person name="Banfield J.F."/>
        </authorList>
    </citation>
    <scope>NUCLEOTIDE SEQUENCE [LARGE SCALE GENOMIC DNA]</scope>
</reference>
<dbReference type="Pfam" id="PF17191">
    <property type="entry name" value="RecG_wedge"/>
    <property type="match status" value="1"/>
</dbReference>
<dbReference type="PANTHER" id="PTHR47964:SF1">
    <property type="entry name" value="ATP-DEPENDENT DNA HELICASE HOMOLOG RECG, CHLOROPLASTIC"/>
    <property type="match status" value="1"/>
</dbReference>
<evidence type="ECO:0000256" key="2">
    <source>
        <dbReference type="ARBA" id="ARBA00017846"/>
    </source>
</evidence>
<evidence type="ECO:0000256" key="1">
    <source>
        <dbReference type="ARBA" id="ARBA00007504"/>
    </source>
</evidence>
<comment type="caution">
    <text evidence="19">The sequence shown here is derived from an EMBL/GenBank/DDBJ whole genome shotgun (WGS) entry which is preliminary data.</text>
</comment>
<accession>A0A1G2L5C0</accession>
<dbReference type="InterPro" id="IPR027417">
    <property type="entry name" value="P-loop_NTPase"/>
</dbReference>
<keyword evidence="11" id="KW-0413">Isomerase</keyword>
<dbReference type="Pfam" id="PF19833">
    <property type="entry name" value="RecG_dom3_C"/>
    <property type="match status" value="1"/>
</dbReference>
<evidence type="ECO:0000256" key="12">
    <source>
        <dbReference type="ARBA" id="ARBA00034617"/>
    </source>
</evidence>
<keyword evidence="6 15" id="KW-0347">Helicase</keyword>
<keyword evidence="9 15" id="KW-0233">DNA recombination</keyword>
<comment type="similarity">
    <text evidence="1 15">Belongs to the helicase family. RecG subfamily.</text>
</comment>
<keyword evidence="8" id="KW-0238">DNA-binding</keyword>
<dbReference type="GO" id="GO:0006281">
    <property type="term" value="P:DNA repair"/>
    <property type="evidence" value="ECO:0007669"/>
    <property type="project" value="UniProtKB-UniRule"/>
</dbReference>
<evidence type="ECO:0000256" key="4">
    <source>
        <dbReference type="ARBA" id="ARBA00022763"/>
    </source>
</evidence>